<gene>
    <name evidence="5" type="ORF">FKZ61_03105</name>
</gene>
<dbReference type="RefSeq" id="WP_141608611.1">
    <property type="nucleotide sequence ID" value="NZ_VIGC02000003.1"/>
</dbReference>
<dbReference type="InterPro" id="IPR036907">
    <property type="entry name" value="5'-Nucleotdase_C_sf"/>
</dbReference>
<dbReference type="AlphaFoldDB" id="A0A540VKX9"/>
<dbReference type="PRINTS" id="PR01607">
    <property type="entry name" value="APYRASEFAMLY"/>
</dbReference>
<protein>
    <submittedName>
        <fullName evidence="5">Bifunctional metallophosphatase/5'-nucleotidase</fullName>
    </submittedName>
</protein>
<proteinExistence type="inferred from homology"/>
<evidence type="ECO:0000313" key="5">
    <source>
        <dbReference type="EMBL" id="TQE97418.1"/>
    </source>
</evidence>
<dbReference type="Pfam" id="PF00149">
    <property type="entry name" value="Metallophos"/>
    <property type="match status" value="1"/>
</dbReference>
<dbReference type="GO" id="GO:0009166">
    <property type="term" value="P:nucleotide catabolic process"/>
    <property type="evidence" value="ECO:0007669"/>
    <property type="project" value="InterPro"/>
</dbReference>
<dbReference type="OrthoDB" id="9801679at2"/>
<dbReference type="Gene3D" id="3.60.21.10">
    <property type="match status" value="1"/>
</dbReference>
<evidence type="ECO:0000313" key="6">
    <source>
        <dbReference type="Proteomes" id="UP000317371"/>
    </source>
</evidence>
<dbReference type="Proteomes" id="UP000317371">
    <property type="component" value="Unassembled WGS sequence"/>
</dbReference>
<dbReference type="EMBL" id="VIGC01000003">
    <property type="protein sequence ID" value="TQE97418.1"/>
    <property type="molecule type" value="Genomic_DNA"/>
</dbReference>
<feature type="domain" description="Calcineurin-like phosphoesterase" evidence="3">
    <location>
        <begin position="71"/>
        <end position="299"/>
    </location>
</feature>
<dbReference type="Gene3D" id="3.90.780.10">
    <property type="entry name" value="5'-Nucleotidase, C-terminal domain"/>
    <property type="match status" value="1"/>
</dbReference>
<organism evidence="5 6">
    <name type="scientific">Litorilinea aerophila</name>
    <dbReference type="NCBI Taxonomy" id="1204385"/>
    <lineage>
        <taxon>Bacteria</taxon>
        <taxon>Bacillati</taxon>
        <taxon>Chloroflexota</taxon>
        <taxon>Caldilineae</taxon>
        <taxon>Caldilineales</taxon>
        <taxon>Caldilineaceae</taxon>
        <taxon>Litorilinea</taxon>
    </lineage>
</organism>
<dbReference type="InParanoid" id="A0A540VKX9"/>
<evidence type="ECO:0000259" key="3">
    <source>
        <dbReference type="Pfam" id="PF00149"/>
    </source>
</evidence>
<dbReference type="InterPro" id="IPR004843">
    <property type="entry name" value="Calcineurin-like_PHP"/>
</dbReference>
<dbReference type="PANTHER" id="PTHR11575">
    <property type="entry name" value="5'-NUCLEOTIDASE-RELATED"/>
    <property type="match status" value="1"/>
</dbReference>
<reference evidence="5 6" key="1">
    <citation type="submission" date="2019-06" db="EMBL/GenBank/DDBJ databases">
        <title>Genome sequence of Litorilinea aerophila BAA-2444.</title>
        <authorList>
            <person name="Maclea K.S."/>
            <person name="Maurais E.G."/>
            <person name="Iannazzi L.C."/>
        </authorList>
    </citation>
    <scope>NUCLEOTIDE SEQUENCE [LARGE SCALE GENOMIC DNA]</scope>
    <source>
        <strain evidence="5 6">ATCC BAA-2444</strain>
    </source>
</reference>
<feature type="domain" description="5'-Nucleotidase C-terminal" evidence="4">
    <location>
        <begin position="377"/>
        <end position="536"/>
    </location>
</feature>
<dbReference type="GO" id="GO:0000166">
    <property type="term" value="F:nucleotide binding"/>
    <property type="evidence" value="ECO:0007669"/>
    <property type="project" value="UniProtKB-KW"/>
</dbReference>
<evidence type="ECO:0000256" key="2">
    <source>
        <dbReference type="RuleBase" id="RU362119"/>
    </source>
</evidence>
<dbReference type="SUPFAM" id="SSF55816">
    <property type="entry name" value="5'-nucleotidase (syn. UDP-sugar hydrolase), C-terminal domain"/>
    <property type="match status" value="1"/>
</dbReference>
<evidence type="ECO:0000259" key="4">
    <source>
        <dbReference type="Pfam" id="PF02872"/>
    </source>
</evidence>
<name>A0A540VKX9_9CHLR</name>
<dbReference type="InterPro" id="IPR029052">
    <property type="entry name" value="Metallo-depent_PP-like"/>
</dbReference>
<keyword evidence="2" id="KW-0547">Nucleotide-binding</keyword>
<evidence type="ECO:0000256" key="1">
    <source>
        <dbReference type="ARBA" id="ARBA00022729"/>
    </source>
</evidence>
<accession>A0A540VKX9</accession>
<comment type="similarity">
    <text evidence="2">Belongs to the 5'-nucleotidase family.</text>
</comment>
<dbReference type="InterPro" id="IPR008334">
    <property type="entry name" value="5'-Nucleotdase_C"/>
</dbReference>
<sequence>MIGLHTAELNNAPPGCLRLVRAPYPPAADPTGALYLLVGDATAGPVEQIVPVPGISLPTERLLPDDVTFRLKVLHFNDLHGHVARFTPHGTQPVFSRMAWRIGQARRQAAPHPHRAVLTLAAGDDLVGAVFDELLGDGPETFRAHVGYRLYSAAGVDACAMGNHDLDRGTRLLAHALEQEARFPLLTANLTGCPWLVGRCFPAALFLLKGLRVGVIGLTTPAQIAPQPNSPLRFVDPVQVLHNLLPAFRPLCDVCILLSHLGYSLESASAAVQLAGDVELAASLPPGSVHLIVGGHTHHVLNEQGLSARNIVNGIPIVQAGTLGRYLGEVDITVARAAAVTNVRLTPTADLPVDEAFERRHVQPLVQQVQAVWNRVLGTVDDNPELGTDMVRNSFAAMESPLANFIADALVARCRRAGYPVDLAMVDASCLRCGLPPGPLTFGHWFNIMPFADTIRLCRMTGSQLQQLLMDNARRADRPGEPHTERGFLQFSQEVRYTLELGENRSRAQARDITVDGIPLEAQLERLFLVACTSFVGLAAADWERTMASQSPEEGPLLPLQDLPRQDTGLFLRDELVAYIMERGGVTANTGARRDGRLQILEPVAQAVGR</sequence>
<dbReference type="FunCoup" id="A0A540VKX9">
    <property type="interactions" value="56"/>
</dbReference>
<dbReference type="PANTHER" id="PTHR11575:SF24">
    <property type="entry name" value="5'-NUCLEOTIDASE"/>
    <property type="match status" value="1"/>
</dbReference>
<keyword evidence="1" id="KW-0732">Signal</keyword>
<dbReference type="InterPro" id="IPR006179">
    <property type="entry name" value="5_nucleotidase/apyrase"/>
</dbReference>
<dbReference type="GO" id="GO:0016787">
    <property type="term" value="F:hydrolase activity"/>
    <property type="evidence" value="ECO:0007669"/>
    <property type="project" value="UniProtKB-KW"/>
</dbReference>
<comment type="caution">
    <text evidence="5">The sequence shown here is derived from an EMBL/GenBank/DDBJ whole genome shotgun (WGS) entry which is preliminary data.</text>
</comment>
<dbReference type="SUPFAM" id="SSF56300">
    <property type="entry name" value="Metallo-dependent phosphatases"/>
    <property type="match status" value="1"/>
</dbReference>
<dbReference type="Pfam" id="PF02872">
    <property type="entry name" value="5_nucleotid_C"/>
    <property type="match status" value="1"/>
</dbReference>
<keyword evidence="2" id="KW-0378">Hydrolase</keyword>
<keyword evidence="6" id="KW-1185">Reference proteome</keyword>